<dbReference type="GO" id="GO:0009451">
    <property type="term" value="P:RNA modification"/>
    <property type="evidence" value="ECO:0007669"/>
    <property type="project" value="InterPro"/>
</dbReference>
<dbReference type="AlphaFoldDB" id="A0A5D2N6Z4"/>
<dbReference type="Gene3D" id="1.25.40.10">
    <property type="entry name" value="Tetratricopeptide repeat domain"/>
    <property type="match status" value="5"/>
</dbReference>
<dbReference type="PANTHER" id="PTHR47926">
    <property type="entry name" value="PENTATRICOPEPTIDE REPEAT-CONTAINING PROTEIN"/>
    <property type="match status" value="1"/>
</dbReference>
<dbReference type="PANTHER" id="PTHR47926:SF385">
    <property type="entry name" value="DYW DOMAIN-CONTAINING PROTEIN"/>
    <property type="match status" value="1"/>
</dbReference>
<feature type="repeat" description="PPR" evidence="3">
    <location>
        <begin position="425"/>
        <end position="459"/>
    </location>
</feature>
<dbReference type="InterPro" id="IPR046848">
    <property type="entry name" value="E_motif"/>
</dbReference>
<proteinExistence type="inferred from homology"/>
<dbReference type="Pfam" id="PF01535">
    <property type="entry name" value="PPR"/>
    <property type="match status" value="5"/>
</dbReference>
<dbReference type="InterPro" id="IPR011990">
    <property type="entry name" value="TPR-like_helical_dom_sf"/>
</dbReference>
<dbReference type="FunFam" id="1.25.40.10:FF:000227">
    <property type="entry name" value="Pentatricopeptide repeat-containing protein At3g13880"/>
    <property type="match status" value="1"/>
</dbReference>
<dbReference type="NCBIfam" id="TIGR00756">
    <property type="entry name" value="PPR"/>
    <property type="match status" value="4"/>
</dbReference>
<dbReference type="EMBL" id="CM017620">
    <property type="protein sequence ID" value="TYH99666.1"/>
    <property type="molecule type" value="Genomic_DNA"/>
</dbReference>
<organism evidence="6 7">
    <name type="scientific">Gossypium tomentosum</name>
    <name type="common">Hawaiian cotton</name>
    <name type="synonym">Gossypium sandvicense</name>
    <dbReference type="NCBI Taxonomy" id="34277"/>
    <lineage>
        <taxon>Eukaryota</taxon>
        <taxon>Viridiplantae</taxon>
        <taxon>Streptophyta</taxon>
        <taxon>Embryophyta</taxon>
        <taxon>Tracheophyta</taxon>
        <taxon>Spermatophyta</taxon>
        <taxon>Magnoliopsida</taxon>
        <taxon>eudicotyledons</taxon>
        <taxon>Gunneridae</taxon>
        <taxon>Pentapetalae</taxon>
        <taxon>rosids</taxon>
        <taxon>malvids</taxon>
        <taxon>Malvales</taxon>
        <taxon>Malvaceae</taxon>
        <taxon>Malvoideae</taxon>
        <taxon>Gossypium</taxon>
    </lineage>
</organism>
<protein>
    <recommendedName>
        <fullName evidence="5">DYW domain-containing protein</fullName>
    </recommendedName>
</protein>
<feature type="region of interest" description="Disordered" evidence="4">
    <location>
        <begin position="1"/>
        <end position="26"/>
    </location>
</feature>
<dbReference type="FunFam" id="1.25.40.10:FF:001060">
    <property type="entry name" value="Os05g0572900 protein"/>
    <property type="match status" value="1"/>
</dbReference>
<feature type="domain" description="DYW" evidence="5">
    <location>
        <begin position="640"/>
        <end position="732"/>
    </location>
</feature>
<dbReference type="FunFam" id="1.25.40.10:FF:000031">
    <property type="entry name" value="Pentatricopeptide repeat-containing protein mitochondrial"/>
    <property type="match status" value="1"/>
</dbReference>
<dbReference type="Pfam" id="PF13041">
    <property type="entry name" value="PPR_2"/>
    <property type="match status" value="2"/>
</dbReference>
<dbReference type="Pfam" id="PF20431">
    <property type="entry name" value="E_motif"/>
    <property type="match status" value="1"/>
</dbReference>
<dbReference type="Pfam" id="PF14432">
    <property type="entry name" value="DYW_deaminase"/>
    <property type="match status" value="1"/>
</dbReference>
<evidence type="ECO:0000256" key="3">
    <source>
        <dbReference type="PROSITE-ProRule" id="PRU00708"/>
    </source>
</evidence>
<feature type="repeat" description="PPR" evidence="3">
    <location>
        <begin position="324"/>
        <end position="358"/>
    </location>
</feature>
<comment type="similarity">
    <text evidence="1">Belongs to the PPR family. PCMP-H subfamily.</text>
</comment>
<sequence>MNTSKSITKDPGMVTKDSGAVKKKPSQKKMRALKPAGNQVAQVLFKPTTFVHLNHIIKLLKVSADTNNLILAKILHSHLLVTNQTSTGSNINPLNSLINIYAKSNRISVAQKVFDRMPERNLVSWYSLMAGYLQTGFPLQVLKLFKDMTLVDSLRPNEYIFAVVFSACSDGGKALEGRQCHGYVVKSGLVFHQYVKNALINMYSKFSDVKGAMRVFSLVPGYDVYSYNVVLNGLVQQGFLNEAIQVLERLMGESVEWDSVTYVTVFGLCACLKDLKLGLQVHCRILTSDAELDVFVNSAIINMYGKCGKVINARKTFDWLQVKNVVVWTGIMAAYFQNGCFEEALNLFSEMKINDVSPNGFTFAVMLNSTAGLFALRHGNVLYGEIVQSGFKDHVIVGNALINMYAKCGDIEAASKVFLDMMYRDCITWNAMICGFSHHGLGKEAMALFHDLLAAGECPNYVTFVGVLSACSHLGLVKEGLYYLNQFMRQVGVEPGLEHYTCVVGLLSKAGLLDEAEELLRSIPVELDVIAWRTLLSACHVHRNYGFGRRIAEFVLEMDPNDVGTYTLLSNIYAKAKRWDGVVKIRKLMRERNIKKEPGVSWIDIRNVTHVFVSDDCQHPESTQIYEKVKELLARIKPLGYIPDVTAVLHDVEEEQKEDYLSYHSEKLAIAYGLMHAPLEAPIRVFKNLRMCEDCHSAAKLISKLTNSMIIVRDANRFHSFQNGCCSCADYW</sequence>
<dbReference type="InterPro" id="IPR032867">
    <property type="entry name" value="DYW_dom"/>
</dbReference>
<evidence type="ECO:0000256" key="1">
    <source>
        <dbReference type="ARBA" id="ARBA00006643"/>
    </source>
</evidence>
<accession>A0A5D2N6Z4</accession>
<evidence type="ECO:0000313" key="6">
    <source>
        <dbReference type="EMBL" id="TYH99666.1"/>
    </source>
</evidence>
<name>A0A5D2N6Z4_GOSTO</name>
<dbReference type="Proteomes" id="UP000322667">
    <property type="component" value="Chromosome A11"/>
</dbReference>
<gene>
    <name evidence="6" type="ORF">ES332_A11G081600v1</name>
</gene>
<feature type="repeat" description="PPR" evidence="3">
    <location>
        <begin position="562"/>
        <end position="596"/>
    </location>
</feature>
<dbReference type="InterPro" id="IPR046960">
    <property type="entry name" value="PPR_At4g14850-like_plant"/>
</dbReference>
<dbReference type="PROSITE" id="PS51375">
    <property type="entry name" value="PPR"/>
    <property type="match status" value="5"/>
</dbReference>
<dbReference type="InterPro" id="IPR002885">
    <property type="entry name" value="PPR_rpt"/>
</dbReference>
<evidence type="ECO:0000256" key="4">
    <source>
        <dbReference type="SAM" id="MobiDB-lite"/>
    </source>
</evidence>
<feature type="repeat" description="PPR" evidence="3">
    <location>
        <begin position="223"/>
        <end position="257"/>
    </location>
</feature>
<keyword evidence="2" id="KW-0677">Repeat</keyword>
<feature type="repeat" description="PPR" evidence="3">
    <location>
        <begin position="90"/>
        <end position="124"/>
    </location>
</feature>
<reference evidence="6 7" key="1">
    <citation type="submission" date="2019-07" db="EMBL/GenBank/DDBJ databases">
        <title>WGS assembly of Gossypium tomentosum.</title>
        <authorList>
            <person name="Chen Z.J."/>
            <person name="Sreedasyam A."/>
            <person name="Ando A."/>
            <person name="Song Q."/>
            <person name="De L."/>
            <person name="Hulse-Kemp A."/>
            <person name="Ding M."/>
            <person name="Ye W."/>
            <person name="Kirkbride R."/>
            <person name="Jenkins J."/>
            <person name="Plott C."/>
            <person name="Lovell J."/>
            <person name="Lin Y.-M."/>
            <person name="Vaughn R."/>
            <person name="Liu B."/>
            <person name="Li W."/>
            <person name="Simpson S."/>
            <person name="Scheffler B."/>
            <person name="Saski C."/>
            <person name="Grover C."/>
            <person name="Hu G."/>
            <person name="Conover J."/>
            <person name="Carlson J."/>
            <person name="Shu S."/>
            <person name="Boston L."/>
            <person name="Williams M."/>
            <person name="Peterson D."/>
            <person name="Mcgee K."/>
            <person name="Jones D."/>
            <person name="Wendel J."/>
            <person name="Stelly D."/>
            <person name="Grimwood J."/>
            <person name="Schmutz J."/>
        </authorList>
    </citation>
    <scope>NUCLEOTIDE SEQUENCE [LARGE SCALE GENOMIC DNA]</scope>
    <source>
        <strain evidence="6">7179.01</strain>
    </source>
</reference>
<evidence type="ECO:0000313" key="7">
    <source>
        <dbReference type="Proteomes" id="UP000322667"/>
    </source>
</evidence>
<dbReference type="GO" id="GO:0003723">
    <property type="term" value="F:RNA binding"/>
    <property type="evidence" value="ECO:0007669"/>
    <property type="project" value="InterPro"/>
</dbReference>
<keyword evidence="7" id="KW-1185">Reference proteome</keyword>
<dbReference type="GO" id="GO:0008270">
    <property type="term" value="F:zinc ion binding"/>
    <property type="evidence" value="ECO:0007669"/>
    <property type="project" value="InterPro"/>
</dbReference>
<evidence type="ECO:0000256" key="2">
    <source>
        <dbReference type="ARBA" id="ARBA00022737"/>
    </source>
</evidence>
<evidence type="ECO:0000259" key="5">
    <source>
        <dbReference type="Pfam" id="PF14432"/>
    </source>
</evidence>